<feature type="transmembrane region" description="Helical" evidence="1">
    <location>
        <begin position="225"/>
        <end position="249"/>
    </location>
</feature>
<dbReference type="PANTHER" id="PTHR33133">
    <property type="entry name" value="OS08G0107100 PROTEIN-RELATED"/>
    <property type="match status" value="1"/>
</dbReference>
<gene>
    <name evidence="2" type="ORF">AQUCO_01500189v1</name>
</gene>
<name>A0A2G5DSH3_AQUCA</name>
<dbReference type="EMBL" id="KZ305032">
    <property type="protein sequence ID" value="PIA46473.1"/>
    <property type="molecule type" value="Genomic_DNA"/>
</dbReference>
<feature type="transmembrane region" description="Helical" evidence="1">
    <location>
        <begin position="175"/>
        <end position="196"/>
    </location>
</feature>
<keyword evidence="3" id="KW-1185">Reference proteome</keyword>
<dbReference type="Proteomes" id="UP000230069">
    <property type="component" value="Unassembled WGS sequence"/>
</dbReference>
<evidence type="ECO:0000313" key="2">
    <source>
        <dbReference type="EMBL" id="PIA46473.1"/>
    </source>
</evidence>
<reference evidence="2 3" key="1">
    <citation type="submission" date="2017-09" db="EMBL/GenBank/DDBJ databases">
        <title>WGS assembly of Aquilegia coerulea Goldsmith.</title>
        <authorList>
            <person name="Hodges S."/>
            <person name="Kramer E."/>
            <person name="Nordborg M."/>
            <person name="Tomkins J."/>
            <person name="Borevitz J."/>
            <person name="Derieg N."/>
            <person name="Yan J."/>
            <person name="Mihaltcheva S."/>
            <person name="Hayes R.D."/>
            <person name="Rokhsar D."/>
        </authorList>
    </citation>
    <scope>NUCLEOTIDE SEQUENCE [LARGE SCALE GENOMIC DNA]</scope>
    <source>
        <strain evidence="3">cv. Goldsmith</strain>
    </source>
</reference>
<accession>A0A2G5DSH3</accession>
<evidence type="ECO:0000313" key="3">
    <source>
        <dbReference type="Proteomes" id="UP000230069"/>
    </source>
</evidence>
<sequence>MDRDQEELQFIGFGGIIKEACRIIYIWRKMFTKITLSFILPLTIIFLAYPQLDEILSRKIVKHEDAKQWIIYVSFTIAYLMLVLFLLLLSTSVVVYTIACIYTTKQFTFRKVLSVVPKIWRRFMTTFAYQFLIMLAYNFMALLVLIPVFVIMLAYDLITLDVFIPVLKWMDEHKLYVLIICVFGYSIGFVYMNVIWNLANVVSVLEDFYGFGAIENSKALIKGKLVVVVALFVLIYLPMALSQIVFNIIVHIESFGIASKVCCGTICFVLTLVLILHGLVIQTIVYFVCKSYHGETIDKSRLANHLEVFLPEYEPPRGRSIELVQSNV</sequence>
<evidence type="ECO:0000256" key="1">
    <source>
        <dbReference type="SAM" id="Phobius"/>
    </source>
</evidence>
<feature type="transmembrane region" description="Helical" evidence="1">
    <location>
        <begin position="261"/>
        <end position="288"/>
    </location>
</feature>
<dbReference type="PANTHER" id="PTHR33133:SF5">
    <property type="entry name" value="OS08G0107100 PROTEIN"/>
    <property type="match status" value="1"/>
</dbReference>
<dbReference type="STRING" id="218851.A0A2G5DSH3"/>
<feature type="transmembrane region" description="Helical" evidence="1">
    <location>
        <begin position="30"/>
        <end position="49"/>
    </location>
</feature>
<organism evidence="2 3">
    <name type="scientific">Aquilegia coerulea</name>
    <name type="common">Rocky mountain columbine</name>
    <dbReference type="NCBI Taxonomy" id="218851"/>
    <lineage>
        <taxon>Eukaryota</taxon>
        <taxon>Viridiplantae</taxon>
        <taxon>Streptophyta</taxon>
        <taxon>Embryophyta</taxon>
        <taxon>Tracheophyta</taxon>
        <taxon>Spermatophyta</taxon>
        <taxon>Magnoliopsida</taxon>
        <taxon>Ranunculales</taxon>
        <taxon>Ranunculaceae</taxon>
        <taxon>Thalictroideae</taxon>
        <taxon>Aquilegia</taxon>
    </lineage>
</organism>
<feature type="transmembrane region" description="Helical" evidence="1">
    <location>
        <begin position="69"/>
        <end position="98"/>
    </location>
</feature>
<keyword evidence="1" id="KW-0472">Membrane</keyword>
<keyword evidence="1" id="KW-1133">Transmembrane helix</keyword>
<proteinExistence type="predicted"/>
<keyword evidence="1" id="KW-0812">Transmembrane</keyword>
<protein>
    <submittedName>
        <fullName evidence="2">Uncharacterized protein</fullName>
    </submittedName>
</protein>
<dbReference type="OrthoDB" id="1908649at2759"/>
<dbReference type="InParanoid" id="A0A2G5DSH3"/>
<dbReference type="AlphaFoldDB" id="A0A2G5DSH3"/>